<dbReference type="Proteomes" id="UP001257914">
    <property type="component" value="Unassembled WGS sequence"/>
</dbReference>
<evidence type="ECO:0000256" key="3">
    <source>
        <dbReference type="ARBA" id="ARBA00008281"/>
    </source>
</evidence>
<comment type="caution">
    <text evidence="11">The sequence shown here is derived from an EMBL/GenBank/DDBJ whole genome shotgun (WGS) entry which is preliminary data.</text>
</comment>
<accession>A0ABU3R053</accession>
<evidence type="ECO:0000256" key="2">
    <source>
        <dbReference type="ARBA" id="ARBA00004162"/>
    </source>
</evidence>
<evidence type="ECO:0000256" key="9">
    <source>
        <dbReference type="ARBA" id="ARBA00023136"/>
    </source>
</evidence>
<organism evidence="11 12">
    <name type="scientific">Psychrosphaera aquimarina</name>
    <dbReference type="NCBI Taxonomy" id="2044854"/>
    <lineage>
        <taxon>Bacteria</taxon>
        <taxon>Pseudomonadati</taxon>
        <taxon>Pseudomonadota</taxon>
        <taxon>Gammaproteobacteria</taxon>
        <taxon>Alteromonadales</taxon>
        <taxon>Pseudoalteromonadaceae</taxon>
        <taxon>Psychrosphaera</taxon>
    </lineage>
</organism>
<dbReference type="NCBIfam" id="NF004285">
    <property type="entry name" value="PRK05696.1"/>
    <property type="match status" value="1"/>
</dbReference>
<keyword evidence="10" id="KW-0997">Cell inner membrane</keyword>
<keyword evidence="8 10" id="KW-1133">Transmembrane helix</keyword>
<feature type="transmembrane region" description="Helical" evidence="10">
    <location>
        <begin position="22"/>
        <end position="43"/>
    </location>
</feature>
<keyword evidence="5 10" id="KW-0145">Chemotaxis</keyword>
<keyword evidence="12" id="KW-1185">Reference proteome</keyword>
<gene>
    <name evidence="11" type="primary">fliL</name>
    <name evidence="11" type="ORF">RT723_07485</name>
</gene>
<comment type="subcellular location">
    <subcellularLocation>
        <location evidence="10">Cell inner membrane</location>
    </subcellularLocation>
    <subcellularLocation>
        <location evidence="2">Cell membrane</location>
        <topology evidence="2">Single-pass membrane protein</topology>
    </subcellularLocation>
</comment>
<evidence type="ECO:0000313" key="11">
    <source>
        <dbReference type="EMBL" id="MDU0112842.1"/>
    </source>
</evidence>
<dbReference type="InterPro" id="IPR005503">
    <property type="entry name" value="FliL"/>
</dbReference>
<evidence type="ECO:0000256" key="10">
    <source>
        <dbReference type="RuleBase" id="RU364125"/>
    </source>
</evidence>
<evidence type="ECO:0000256" key="7">
    <source>
        <dbReference type="ARBA" id="ARBA00022779"/>
    </source>
</evidence>
<evidence type="ECO:0000313" key="12">
    <source>
        <dbReference type="Proteomes" id="UP001257914"/>
    </source>
</evidence>
<keyword evidence="7 10" id="KW-0283">Flagellar rotation</keyword>
<evidence type="ECO:0000256" key="6">
    <source>
        <dbReference type="ARBA" id="ARBA00022692"/>
    </source>
</evidence>
<protein>
    <recommendedName>
        <fullName evidence="10">Flagellar protein FliL</fullName>
    </recommendedName>
</protein>
<proteinExistence type="inferred from homology"/>
<dbReference type="PANTHER" id="PTHR35091:SF2">
    <property type="entry name" value="FLAGELLAR PROTEIN FLIL"/>
    <property type="match status" value="1"/>
</dbReference>
<keyword evidence="11" id="KW-0282">Flagellum</keyword>
<keyword evidence="11" id="KW-0969">Cilium</keyword>
<reference evidence="11 12" key="1">
    <citation type="submission" date="2023-10" db="EMBL/GenBank/DDBJ databases">
        <title>Psychrosphaera aquimaarina strain SW33 isolated from seawater.</title>
        <authorList>
            <person name="Bayburt H."/>
            <person name="Kim J.M."/>
            <person name="Choi B.J."/>
            <person name="Jeon C.O."/>
        </authorList>
    </citation>
    <scope>NUCLEOTIDE SEQUENCE [LARGE SCALE GENOMIC DNA]</scope>
    <source>
        <strain evidence="11 12">KCTC 52743</strain>
    </source>
</reference>
<keyword evidence="6 10" id="KW-0812">Transmembrane</keyword>
<comment type="similarity">
    <text evidence="3 10">Belongs to the FliL family.</text>
</comment>
<sequence>MAEENENNLTLEEEANSGKKKMMVIIIAAVVVILLAVVGFFMFSGGDESPEQAPAAAAESSPVVEGAALGNAMYVTMPRPFTFNVPGTTRDRLVQIKVQLMVRGDNNHELAKRHIPLIEGTLLKAFSTANADDLATTAGKDAIKAKAVKDVQKAVFDVAGSKIVEEVLFTGFVMQ</sequence>
<comment type="function">
    <text evidence="1 10">Controls the rotational direction of flagella during chemotaxis.</text>
</comment>
<dbReference type="Pfam" id="PF03748">
    <property type="entry name" value="FliL"/>
    <property type="match status" value="1"/>
</dbReference>
<keyword evidence="4" id="KW-1003">Cell membrane</keyword>
<name>A0ABU3R053_9GAMM</name>
<evidence type="ECO:0000256" key="8">
    <source>
        <dbReference type="ARBA" id="ARBA00022989"/>
    </source>
</evidence>
<keyword evidence="11" id="KW-0966">Cell projection</keyword>
<evidence type="ECO:0000256" key="1">
    <source>
        <dbReference type="ARBA" id="ARBA00002254"/>
    </source>
</evidence>
<dbReference type="RefSeq" id="WP_315946517.1">
    <property type="nucleotide sequence ID" value="NZ_JAWCUA010000007.1"/>
</dbReference>
<evidence type="ECO:0000256" key="5">
    <source>
        <dbReference type="ARBA" id="ARBA00022500"/>
    </source>
</evidence>
<evidence type="ECO:0000256" key="4">
    <source>
        <dbReference type="ARBA" id="ARBA00022475"/>
    </source>
</evidence>
<keyword evidence="9 10" id="KW-0472">Membrane</keyword>
<dbReference type="EMBL" id="JAWCUA010000007">
    <property type="protein sequence ID" value="MDU0112842.1"/>
    <property type="molecule type" value="Genomic_DNA"/>
</dbReference>
<dbReference type="PANTHER" id="PTHR35091">
    <property type="entry name" value="FLAGELLAR PROTEIN FLIL"/>
    <property type="match status" value="1"/>
</dbReference>